<sequence length="111" mass="12177">MNDQQFREEHKPLHVPAHFDNSAALREQLAFALADIGEGNADEIAAHLLALHQKESDEALTNEAKALLAQWDKNGLVTVNTDNGETRYNLHKITEANSGSVNPRLLAPGLD</sequence>
<proteinExistence type="predicted"/>
<evidence type="ECO:0000313" key="1">
    <source>
        <dbReference type="EMBL" id="GAA4906384.1"/>
    </source>
</evidence>
<reference evidence="2" key="1">
    <citation type="journal article" date="2019" name="Int. J. Syst. Evol. Microbiol.">
        <title>The Global Catalogue of Microorganisms (GCM) 10K type strain sequencing project: providing services to taxonomists for standard genome sequencing and annotation.</title>
        <authorList>
            <consortium name="The Broad Institute Genomics Platform"/>
            <consortium name="The Broad Institute Genome Sequencing Center for Infectious Disease"/>
            <person name="Wu L."/>
            <person name="Ma J."/>
        </authorList>
    </citation>
    <scope>NUCLEOTIDE SEQUENCE [LARGE SCALE GENOMIC DNA]</scope>
    <source>
        <strain evidence="2">JCM 18283</strain>
    </source>
</reference>
<dbReference type="RefSeq" id="WP_345329460.1">
    <property type="nucleotide sequence ID" value="NZ_BAABJI010000001.1"/>
</dbReference>
<keyword evidence="2" id="KW-1185">Reference proteome</keyword>
<organism evidence="1 2">
    <name type="scientific">Mucilaginibacter defluvii</name>
    <dbReference type="NCBI Taxonomy" id="1196019"/>
    <lineage>
        <taxon>Bacteria</taxon>
        <taxon>Pseudomonadati</taxon>
        <taxon>Bacteroidota</taxon>
        <taxon>Sphingobacteriia</taxon>
        <taxon>Sphingobacteriales</taxon>
        <taxon>Sphingobacteriaceae</taxon>
        <taxon>Mucilaginibacter</taxon>
    </lineage>
</organism>
<dbReference type="Proteomes" id="UP001501436">
    <property type="component" value="Unassembled WGS sequence"/>
</dbReference>
<evidence type="ECO:0000313" key="2">
    <source>
        <dbReference type="Proteomes" id="UP001501436"/>
    </source>
</evidence>
<name>A0ABP9FLI7_9SPHI</name>
<protein>
    <submittedName>
        <fullName evidence="1">Uncharacterized protein</fullName>
    </submittedName>
</protein>
<comment type="caution">
    <text evidence="1">The sequence shown here is derived from an EMBL/GenBank/DDBJ whole genome shotgun (WGS) entry which is preliminary data.</text>
</comment>
<gene>
    <name evidence="1" type="ORF">GCM10023313_06390</name>
</gene>
<accession>A0ABP9FLI7</accession>
<dbReference type="EMBL" id="BAABJI010000001">
    <property type="protein sequence ID" value="GAA4906384.1"/>
    <property type="molecule type" value="Genomic_DNA"/>
</dbReference>